<accession>A0A9R1WDY9</accession>
<dbReference type="FunFam" id="1.25.40.10:FF:000090">
    <property type="entry name" value="Pentatricopeptide repeat-containing protein, chloroplastic"/>
    <property type="match status" value="1"/>
</dbReference>
<dbReference type="Pfam" id="PF20431">
    <property type="entry name" value="E_motif"/>
    <property type="match status" value="1"/>
</dbReference>
<dbReference type="InterPro" id="IPR046960">
    <property type="entry name" value="PPR_At4g14850-like_plant"/>
</dbReference>
<feature type="repeat" description="PPR" evidence="2">
    <location>
        <begin position="240"/>
        <end position="274"/>
    </location>
</feature>
<dbReference type="GO" id="GO:0003723">
    <property type="term" value="F:RNA binding"/>
    <property type="evidence" value="ECO:0007669"/>
    <property type="project" value="InterPro"/>
</dbReference>
<evidence type="ECO:0000256" key="2">
    <source>
        <dbReference type="PROSITE-ProRule" id="PRU00708"/>
    </source>
</evidence>
<evidence type="ECO:0000256" key="1">
    <source>
        <dbReference type="ARBA" id="ARBA00022737"/>
    </source>
</evidence>
<comment type="caution">
    <text evidence="3">The sequence shown here is derived from an EMBL/GenBank/DDBJ whole genome shotgun (WGS) entry which is preliminary data.</text>
</comment>
<dbReference type="InterPro" id="IPR002885">
    <property type="entry name" value="PPR_rpt"/>
</dbReference>
<dbReference type="PANTHER" id="PTHR24015:SF2028">
    <property type="entry name" value="REPEAT-CONTAINING PROTEIN, PUTATIVE-RELATED"/>
    <property type="match status" value="1"/>
</dbReference>
<reference evidence="3 4" key="1">
    <citation type="journal article" date="2017" name="Nat. Commun.">
        <title>Genome assembly with in vitro proximity ligation data and whole-genome triplication in lettuce.</title>
        <authorList>
            <person name="Reyes-Chin-Wo S."/>
            <person name="Wang Z."/>
            <person name="Yang X."/>
            <person name="Kozik A."/>
            <person name="Arikit S."/>
            <person name="Song C."/>
            <person name="Xia L."/>
            <person name="Froenicke L."/>
            <person name="Lavelle D.O."/>
            <person name="Truco M.J."/>
            <person name="Xia R."/>
            <person name="Zhu S."/>
            <person name="Xu C."/>
            <person name="Xu H."/>
            <person name="Xu X."/>
            <person name="Cox K."/>
            <person name="Korf I."/>
            <person name="Meyers B.C."/>
            <person name="Michelmore R.W."/>
        </authorList>
    </citation>
    <scope>NUCLEOTIDE SEQUENCE [LARGE SCALE GENOMIC DNA]</scope>
    <source>
        <strain evidence="4">cv. Salinas</strain>
        <tissue evidence="3">Seedlings</tissue>
    </source>
</reference>
<evidence type="ECO:0000313" key="4">
    <source>
        <dbReference type="Proteomes" id="UP000235145"/>
    </source>
</evidence>
<evidence type="ECO:0008006" key="5">
    <source>
        <dbReference type="Google" id="ProtNLM"/>
    </source>
</evidence>
<dbReference type="Pfam" id="PF13041">
    <property type="entry name" value="PPR_2"/>
    <property type="match status" value="2"/>
</dbReference>
<keyword evidence="1" id="KW-0677">Repeat</keyword>
<dbReference type="EMBL" id="NBSK02000002">
    <property type="protein sequence ID" value="KAJ0220826.1"/>
    <property type="molecule type" value="Genomic_DNA"/>
</dbReference>
<proteinExistence type="predicted"/>
<sequence length="507" mass="57393">MAVASIIQCQILNAFSFNKNQNQIKKLSLAKLSPTQLLVNQKRLPQTKLEALDNVVDDLEAAVKNGIQIDDPSMFSSLLETCFRLEAVEQGIRIHRLIPKTLLRRNVGVSSKLLRLYASNGYIEEAHQVFDYMYGRNSSAFAWNSLISGYTETGLYEDALALYFQMVEEGVDPDGFTFPRVLKACGGMGLIHVGQQVHREIIRCGYVNDGFVLNGLVDMYAKCGDIVKARKVFDKIPSKDIVSWNSMLTGYVKHQLLFDALVIFRFMIQDGYEPDSISISTILTAELSQKLVSQIHGWVLRKGTEWNLPIANSLMLVYSNHGRLDLARWVFDEMPERDLVSWNTIISVHKNHRNALSYFNRMLNSNTSPDAITFVSVLTACAHLRLVKDGEMLFCNMTEKYAIIPSMEHYACFVNLYGRAGLIVEAYKVITDKMQFAAGPTVWGALLHACYVYKNVEIGEIAAENLFELEPDNDHNFKLLMQIYGKVGRVHDVERVRVMMVTRGLDC</sequence>
<dbReference type="AlphaFoldDB" id="A0A9R1WDY9"/>
<protein>
    <recommendedName>
        <fullName evidence="5">Pentacotripeptide-repeat region of PRORP domain-containing protein</fullName>
    </recommendedName>
</protein>
<dbReference type="GO" id="GO:0009451">
    <property type="term" value="P:RNA modification"/>
    <property type="evidence" value="ECO:0000318"/>
    <property type="project" value="GO_Central"/>
</dbReference>
<dbReference type="PANTHER" id="PTHR24015">
    <property type="entry name" value="OS07G0578800 PROTEIN-RELATED"/>
    <property type="match status" value="1"/>
</dbReference>
<dbReference type="OrthoDB" id="1882394at2759"/>
<feature type="repeat" description="PPR" evidence="2">
    <location>
        <begin position="139"/>
        <end position="173"/>
    </location>
</feature>
<dbReference type="InterPro" id="IPR011990">
    <property type="entry name" value="TPR-like_helical_dom_sf"/>
</dbReference>
<evidence type="ECO:0000313" key="3">
    <source>
        <dbReference type="EMBL" id="KAJ0220826.1"/>
    </source>
</evidence>
<dbReference type="FunFam" id="1.25.40.10:FF:000285">
    <property type="entry name" value="Pentatricopeptide repeat-containing protein, chloroplastic"/>
    <property type="match status" value="1"/>
</dbReference>
<gene>
    <name evidence="3" type="ORF">LSAT_V11C200098210</name>
</gene>
<dbReference type="Gene3D" id="1.25.40.10">
    <property type="entry name" value="Tetratricopeptide repeat domain"/>
    <property type="match status" value="3"/>
</dbReference>
<dbReference type="PROSITE" id="PS51375">
    <property type="entry name" value="PPR"/>
    <property type="match status" value="3"/>
</dbReference>
<dbReference type="InterPro" id="IPR046848">
    <property type="entry name" value="E_motif"/>
</dbReference>
<dbReference type="FunFam" id="1.25.40.10:FF:000729">
    <property type="entry name" value="Pentatricopeptide repeat-containing protein At4g25270, chloroplastic"/>
    <property type="match status" value="1"/>
</dbReference>
<organism evidence="3 4">
    <name type="scientific">Lactuca sativa</name>
    <name type="common">Garden lettuce</name>
    <dbReference type="NCBI Taxonomy" id="4236"/>
    <lineage>
        <taxon>Eukaryota</taxon>
        <taxon>Viridiplantae</taxon>
        <taxon>Streptophyta</taxon>
        <taxon>Embryophyta</taxon>
        <taxon>Tracheophyta</taxon>
        <taxon>Spermatophyta</taxon>
        <taxon>Magnoliopsida</taxon>
        <taxon>eudicotyledons</taxon>
        <taxon>Gunneridae</taxon>
        <taxon>Pentapetalae</taxon>
        <taxon>asterids</taxon>
        <taxon>campanulids</taxon>
        <taxon>Asterales</taxon>
        <taxon>Asteraceae</taxon>
        <taxon>Cichorioideae</taxon>
        <taxon>Cichorieae</taxon>
        <taxon>Lactucinae</taxon>
        <taxon>Lactuca</taxon>
    </lineage>
</organism>
<dbReference type="Pfam" id="PF01535">
    <property type="entry name" value="PPR"/>
    <property type="match status" value="3"/>
</dbReference>
<name>A0A9R1WDY9_LACSA</name>
<keyword evidence="4" id="KW-1185">Reference proteome</keyword>
<dbReference type="Proteomes" id="UP000235145">
    <property type="component" value="Unassembled WGS sequence"/>
</dbReference>
<dbReference type="NCBIfam" id="TIGR00756">
    <property type="entry name" value="PPR"/>
    <property type="match status" value="3"/>
</dbReference>
<dbReference type="Gramene" id="rna-gnl|WGS:NBSK|LSAT_2X128820_mrna">
    <property type="protein sequence ID" value="cds-PLY86537.1"/>
    <property type="gene ID" value="gene-LSAT_2X128820"/>
</dbReference>
<feature type="repeat" description="PPR" evidence="2">
    <location>
        <begin position="307"/>
        <end position="341"/>
    </location>
</feature>